<evidence type="ECO:0000256" key="6">
    <source>
        <dbReference type="SAM" id="MobiDB-lite"/>
    </source>
</evidence>
<reference evidence="8 9" key="1">
    <citation type="submission" date="2015-10" db="EMBL/GenBank/DDBJ databases">
        <title>Full genome of DAOMC 229536 Phialocephala scopiformis, a fungal endophyte of spruce producing the potent anti-insectan compound rugulosin.</title>
        <authorList>
            <consortium name="DOE Joint Genome Institute"/>
            <person name="Walker A.K."/>
            <person name="Frasz S.L."/>
            <person name="Seifert K.A."/>
            <person name="Miller J.D."/>
            <person name="Mondo S.J."/>
            <person name="Labutti K."/>
            <person name="Lipzen A."/>
            <person name="Dockter R."/>
            <person name="Kennedy M."/>
            <person name="Grigoriev I.V."/>
            <person name="Spatafora J.W."/>
        </authorList>
    </citation>
    <scope>NUCLEOTIDE SEQUENCE [LARGE SCALE GENOMIC DNA]</scope>
    <source>
        <strain evidence="8 9">CBS 120377</strain>
    </source>
</reference>
<dbReference type="GO" id="GO:0005634">
    <property type="term" value="C:nucleus"/>
    <property type="evidence" value="ECO:0007669"/>
    <property type="project" value="UniProtKB-SubCell"/>
</dbReference>
<feature type="domain" description="Survival Motor Neuron Gemin2-binding" evidence="7">
    <location>
        <begin position="10"/>
        <end position="33"/>
    </location>
</feature>
<proteinExistence type="inferred from homology"/>
<dbReference type="OrthoDB" id="197400at2759"/>
<dbReference type="KEGG" id="psco:LY89DRAFT_219529"/>
<dbReference type="InterPro" id="IPR047313">
    <property type="entry name" value="SMN_C"/>
</dbReference>
<sequence length="163" mass="18284">MAPKDSISQAEIWDDSALVDSWNDALEEYKKYHSINARGENVDKILNEAQQPNTARGEELAYEDGEVDEPLVNDPLAKKNISEQTGHHDTKSVEEHVQAREESLSVPEQASSRSPALPQHLIGQVHDEGLKNLLMSWYYAGYYTGLYEGRQESKTSTSAKHEA</sequence>
<evidence type="ECO:0000256" key="2">
    <source>
        <dbReference type="ARBA" id="ARBA00005371"/>
    </source>
</evidence>
<keyword evidence="9" id="KW-1185">Reference proteome</keyword>
<dbReference type="CDD" id="cd22851">
    <property type="entry name" value="SMN_N"/>
    <property type="match status" value="1"/>
</dbReference>
<protein>
    <recommendedName>
        <fullName evidence="7">Survival Motor Neuron Gemin2-binding domain-containing protein</fullName>
    </recommendedName>
</protein>
<feature type="compositionally biased region" description="Basic and acidic residues" evidence="6">
    <location>
        <begin position="76"/>
        <end position="103"/>
    </location>
</feature>
<name>A0A194WWR7_MOLSC</name>
<keyword evidence="5" id="KW-0539">Nucleus</keyword>
<dbReference type="EMBL" id="KQ947425">
    <property type="protein sequence ID" value="KUJ12027.1"/>
    <property type="molecule type" value="Genomic_DNA"/>
</dbReference>
<gene>
    <name evidence="8" type="ORF">LY89DRAFT_219529</name>
</gene>
<dbReference type="STRING" id="149040.A0A194WWR7"/>
<dbReference type="GO" id="GO:0008380">
    <property type="term" value="P:RNA splicing"/>
    <property type="evidence" value="ECO:0007669"/>
    <property type="project" value="UniProtKB-KW"/>
</dbReference>
<dbReference type="GO" id="GO:0006397">
    <property type="term" value="P:mRNA processing"/>
    <property type="evidence" value="ECO:0007669"/>
    <property type="project" value="UniProtKB-KW"/>
</dbReference>
<dbReference type="PANTHER" id="PTHR39267:SF1">
    <property type="entry name" value="SURVIVAL MOTOR NEURON PROTEIN"/>
    <property type="match status" value="1"/>
</dbReference>
<comment type="similarity">
    <text evidence="2">Belongs to the SMN family.</text>
</comment>
<evidence type="ECO:0000256" key="4">
    <source>
        <dbReference type="ARBA" id="ARBA00023187"/>
    </source>
</evidence>
<dbReference type="InParanoid" id="A0A194WWR7"/>
<keyword evidence="4" id="KW-0508">mRNA splicing</keyword>
<accession>A0A194WWR7</accession>
<feature type="region of interest" description="Disordered" evidence="6">
    <location>
        <begin position="75"/>
        <end position="118"/>
    </location>
</feature>
<dbReference type="InterPro" id="IPR049481">
    <property type="entry name" value="SMN_G2-BD"/>
</dbReference>
<keyword evidence="3" id="KW-0507">mRNA processing</keyword>
<dbReference type="AlphaFoldDB" id="A0A194WWR7"/>
<evidence type="ECO:0000256" key="1">
    <source>
        <dbReference type="ARBA" id="ARBA00004123"/>
    </source>
</evidence>
<dbReference type="CDD" id="cd22852">
    <property type="entry name" value="SMN_C"/>
    <property type="match status" value="1"/>
</dbReference>
<dbReference type="RefSeq" id="XP_018066382.1">
    <property type="nucleotide sequence ID" value="XM_018205930.1"/>
</dbReference>
<evidence type="ECO:0000313" key="8">
    <source>
        <dbReference type="EMBL" id="KUJ12027.1"/>
    </source>
</evidence>
<evidence type="ECO:0000256" key="3">
    <source>
        <dbReference type="ARBA" id="ARBA00022664"/>
    </source>
</evidence>
<evidence type="ECO:0000256" key="5">
    <source>
        <dbReference type="ARBA" id="ARBA00023242"/>
    </source>
</evidence>
<comment type="subcellular location">
    <subcellularLocation>
        <location evidence="1">Nucleus</location>
    </subcellularLocation>
</comment>
<dbReference type="Proteomes" id="UP000070700">
    <property type="component" value="Unassembled WGS sequence"/>
</dbReference>
<dbReference type="InterPro" id="IPR040424">
    <property type="entry name" value="Smn1"/>
</dbReference>
<dbReference type="Pfam" id="PF20636">
    <property type="entry name" value="SMN_G2-BD"/>
    <property type="match status" value="1"/>
</dbReference>
<organism evidence="8 9">
    <name type="scientific">Mollisia scopiformis</name>
    <name type="common">Conifer needle endophyte fungus</name>
    <name type="synonym">Phialocephala scopiformis</name>
    <dbReference type="NCBI Taxonomy" id="149040"/>
    <lineage>
        <taxon>Eukaryota</taxon>
        <taxon>Fungi</taxon>
        <taxon>Dikarya</taxon>
        <taxon>Ascomycota</taxon>
        <taxon>Pezizomycotina</taxon>
        <taxon>Leotiomycetes</taxon>
        <taxon>Helotiales</taxon>
        <taxon>Mollisiaceae</taxon>
        <taxon>Mollisia</taxon>
    </lineage>
</organism>
<dbReference type="GeneID" id="28815656"/>
<evidence type="ECO:0000259" key="7">
    <source>
        <dbReference type="Pfam" id="PF20636"/>
    </source>
</evidence>
<evidence type="ECO:0000313" key="9">
    <source>
        <dbReference type="Proteomes" id="UP000070700"/>
    </source>
</evidence>
<dbReference type="PANTHER" id="PTHR39267">
    <property type="entry name" value="SURVIVAL MOTOR NEURON-LIKE PROTEIN 1"/>
    <property type="match status" value="1"/>
</dbReference>